<evidence type="ECO:0000313" key="3">
    <source>
        <dbReference type="EMBL" id="TKC98810.1"/>
    </source>
</evidence>
<evidence type="ECO:0000313" key="4">
    <source>
        <dbReference type="Proteomes" id="UP000309215"/>
    </source>
</evidence>
<keyword evidence="1" id="KW-0732">Signal</keyword>
<dbReference type="OrthoDB" id="5507037at2"/>
<comment type="caution">
    <text evidence="3">The sequence shown here is derived from an EMBL/GenBank/DDBJ whole genome shotgun (WGS) entry which is preliminary data.</text>
</comment>
<dbReference type="EMBL" id="SSMQ01000063">
    <property type="protein sequence ID" value="TKC98810.1"/>
    <property type="molecule type" value="Genomic_DNA"/>
</dbReference>
<reference evidence="3 4" key="1">
    <citation type="submission" date="2019-04" db="EMBL/GenBank/DDBJ databases">
        <authorList>
            <person name="Li Y."/>
            <person name="Wang J."/>
        </authorList>
    </citation>
    <scope>NUCLEOTIDE SEQUENCE [LARGE SCALE GENOMIC DNA]</scope>
    <source>
        <strain evidence="3 4">DSM 14668</strain>
    </source>
</reference>
<dbReference type="Proteomes" id="UP000309215">
    <property type="component" value="Unassembled WGS sequence"/>
</dbReference>
<dbReference type="AlphaFoldDB" id="A0A4U1IXM2"/>
<evidence type="ECO:0000256" key="1">
    <source>
        <dbReference type="SAM" id="SignalP"/>
    </source>
</evidence>
<evidence type="ECO:0000259" key="2">
    <source>
        <dbReference type="Pfam" id="PF13472"/>
    </source>
</evidence>
<dbReference type="PANTHER" id="PTHR43784:SF2">
    <property type="entry name" value="GDSL-LIKE LIPASE_ACYLHYDROLASE, PUTATIVE (AFU_ORTHOLOGUE AFUA_2G00820)-RELATED"/>
    <property type="match status" value="1"/>
</dbReference>
<dbReference type="InterPro" id="IPR013830">
    <property type="entry name" value="SGNH_hydro"/>
</dbReference>
<dbReference type="InterPro" id="IPR053140">
    <property type="entry name" value="GDSL_Rv0518-like"/>
</dbReference>
<feature type="signal peptide" evidence="1">
    <location>
        <begin position="1"/>
        <end position="23"/>
    </location>
</feature>
<feature type="chain" id="PRO_5020409057" description="SGNH hydrolase-type esterase domain-containing protein" evidence="1">
    <location>
        <begin position="24"/>
        <end position="257"/>
    </location>
</feature>
<feature type="domain" description="SGNH hydrolase-type esterase" evidence="2">
    <location>
        <begin position="61"/>
        <end position="242"/>
    </location>
</feature>
<dbReference type="InterPro" id="IPR036514">
    <property type="entry name" value="SGNH_hydro_sf"/>
</dbReference>
<dbReference type="Pfam" id="PF13472">
    <property type="entry name" value="Lipase_GDSL_2"/>
    <property type="match status" value="1"/>
</dbReference>
<dbReference type="SUPFAM" id="SSF52266">
    <property type="entry name" value="SGNH hydrolase"/>
    <property type="match status" value="1"/>
</dbReference>
<dbReference type="Gene3D" id="3.40.50.1110">
    <property type="entry name" value="SGNH hydrolase"/>
    <property type="match status" value="1"/>
</dbReference>
<dbReference type="PANTHER" id="PTHR43784">
    <property type="entry name" value="GDSL-LIKE LIPASE/ACYLHYDROLASE, PUTATIVE (AFU_ORTHOLOGUE AFUA_2G00820)-RELATED"/>
    <property type="match status" value="1"/>
</dbReference>
<protein>
    <recommendedName>
        <fullName evidence="2">SGNH hydrolase-type esterase domain-containing protein</fullName>
    </recommendedName>
</protein>
<gene>
    <name evidence="3" type="ORF">E8A74_39820</name>
</gene>
<dbReference type="GO" id="GO:0016788">
    <property type="term" value="F:hydrolase activity, acting on ester bonds"/>
    <property type="evidence" value="ECO:0007669"/>
    <property type="project" value="UniProtKB-ARBA"/>
</dbReference>
<accession>A0A4U1IXM2</accession>
<keyword evidence="4" id="KW-1185">Reference proteome</keyword>
<proteinExistence type="predicted"/>
<organism evidence="3 4">
    <name type="scientific">Polyangium fumosum</name>
    <dbReference type="NCBI Taxonomy" id="889272"/>
    <lineage>
        <taxon>Bacteria</taxon>
        <taxon>Pseudomonadati</taxon>
        <taxon>Myxococcota</taxon>
        <taxon>Polyangia</taxon>
        <taxon>Polyangiales</taxon>
        <taxon>Polyangiaceae</taxon>
        <taxon>Polyangium</taxon>
    </lineage>
</organism>
<name>A0A4U1IXM2_9BACT</name>
<sequence length="257" mass="27670">MRRLRSASMFVAACVCFSGCAESASNPKTSPSAESAPAAASASASASAPPPDSRHAYIVAAMGDSLTDARSHGGKFLDYLHAHCPESRFDNYGIGGQMVNQMHRRFARDVLGEPPPSDKPAYTHVIVFGGVNDLYSDETAFRTPKLIQNDLAGMYALAKGRKMQVVALTVAPWGGFSKYWNDKRAAATAQVNEWIRARKAAGEVDHVVDAFALLSCGNPNRLCPEDAAPFKDGLHFGPKGHEKLGEVLLREVFADCR</sequence>